<dbReference type="AlphaFoldDB" id="A0A0F9E7K4"/>
<dbReference type="EMBL" id="LAZR01038254">
    <property type="protein sequence ID" value="KKL20043.1"/>
    <property type="molecule type" value="Genomic_DNA"/>
</dbReference>
<accession>A0A0F9E7K4</accession>
<organism evidence="1">
    <name type="scientific">marine sediment metagenome</name>
    <dbReference type="NCBI Taxonomy" id="412755"/>
    <lineage>
        <taxon>unclassified sequences</taxon>
        <taxon>metagenomes</taxon>
        <taxon>ecological metagenomes</taxon>
    </lineage>
</organism>
<proteinExistence type="predicted"/>
<protein>
    <submittedName>
        <fullName evidence="1">Uncharacterized protein</fullName>
    </submittedName>
</protein>
<feature type="non-terminal residue" evidence="1">
    <location>
        <position position="25"/>
    </location>
</feature>
<reference evidence="1" key="1">
    <citation type="journal article" date="2015" name="Nature">
        <title>Complex archaea that bridge the gap between prokaryotes and eukaryotes.</title>
        <authorList>
            <person name="Spang A."/>
            <person name="Saw J.H."/>
            <person name="Jorgensen S.L."/>
            <person name="Zaremba-Niedzwiedzka K."/>
            <person name="Martijn J."/>
            <person name="Lind A.E."/>
            <person name="van Eijk R."/>
            <person name="Schleper C."/>
            <person name="Guy L."/>
            <person name="Ettema T.J."/>
        </authorList>
    </citation>
    <scope>NUCLEOTIDE SEQUENCE</scope>
</reference>
<sequence length="25" mass="2783">MDRTMEKGISNIVGVFFDPIIVFPG</sequence>
<name>A0A0F9E7K4_9ZZZZ</name>
<evidence type="ECO:0000313" key="1">
    <source>
        <dbReference type="EMBL" id="KKL20043.1"/>
    </source>
</evidence>
<comment type="caution">
    <text evidence="1">The sequence shown here is derived from an EMBL/GenBank/DDBJ whole genome shotgun (WGS) entry which is preliminary data.</text>
</comment>
<gene>
    <name evidence="1" type="ORF">LCGC14_2459450</name>
</gene>